<dbReference type="GO" id="GO:0030001">
    <property type="term" value="P:metal ion transport"/>
    <property type="evidence" value="ECO:0007669"/>
    <property type="project" value="InterPro"/>
</dbReference>
<feature type="signal peptide" evidence="7">
    <location>
        <begin position="1"/>
        <end position="21"/>
    </location>
</feature>
<dbReference type="PRINTS" id="PR00690">
    <property type="entry name" value="ADHESNFAMILY"/>
</dbReference>
<keyword evidence="3 6" id="KW-0813">Transport</keyword>
<evidence type="ECO:0000256" key="7">
    <source>
        <dbReference type="SAM" id="SignalP"/>
    </source>
</evidence>
<evidence type="ECO:0000256" key="1">
    <source>
        <dbReference type="ARBA" id="ARBA00004196"/>
    </source>
</evidence>
<protein>
    <submittedName>
        <fullName evidence="8">Putative periplasmic solute binding protein</fullName>
    </submittedName>
</protein>
<dbReference type="PANTHER" id="PTHR42953:SF1">
    <property type="entry name" value="METAL-BINDING PROTEIN HI_0362-RELATED"/>
    <property type="match status" value="1"/>
</dbReference>
<dbReference type="InterPro" id="IPR006127">
    <property type="entry name" value="ZnuA-like"/>
</dbReference>
<dbReference type="GO" id="GO:0030313">
    <property type="term" value="C:cell envelope"/>
    <property type="evidence" value="ECO:0007669"/>
    <property type="project" value="UniProtKB-SubCell"/>
</dbReference>
<evidence type="ECO:0000256" key="6">
    <source>
        <dbReference type="RuleBase" id="RU003512"/>
    </source>
</evidence>
<comment type="similarity">
    <text evidence="2 6">Belongs to the bacterial solute-binding protein 9 family.</text>
</comment>
<dbReference type="GO" id="GO:0007155">
    <property type="term" value="P:cell adhesion"/>
    <property type="evidence" value="ECO:0007669"/>
    <property type="project" value="InterPro"/>
</dbReference>
<dbReference type="Pfam" id="PF01297">
    <property type="entry name" value="ZnuA"/>
    <property type="match status" value="1"/>
</dbReference>
<name>A0A378ABS4_KLEPN</name>
<dbReference type="GO" id="GO:0046872">
    <property type="term" value="F:metal ion binding"/>
    <property type="evidence" value="ECO:0007669"/>
    <property type="project" value="UniProtKB-KW"/>
</dbReference>
<reference evidence="8 9" key="1">
    <citation type="submission" date="2018-06" db="EMBL/GenBank/DDBJ databases">
        <authorList>
            <consortium name="Pathogen Informatics"/>
            <person name="Doyle S."/>
        </authorList>
    </citation>
    <scope>NUCLEOTIDE SEQUENCE [LARGE SCALE GENOMIC DNA]</scope>
    <source>
        <strain evidence="8 9">NCTC204</strain>
    </source>
</reference>
<dbReference type="Gene3D" id="3.40.50.1980">
    <property type="entry name" value="Nitrogenase molybdenum iron protein domain"/>
    <property type="match status" value="2"/>
</dbReference>
<dbReference type="Proteomes" id="UP000255192">
    <property type="component" value="Unassembled WGS sequence"/>
</dbReference>
<dbReference type="InterPro" id="IPR006129">
    <property type="entry name" value="AdhesinB"/>
</dbReference>
<dbReference type="SUPFAM" id="SSF53807">
    <property type="entry name" value="Helical backbone' metal receptor"/>
    <property type="match status" value="1"/>
</dbReference>
<gene>
    <name evidence="8" type="ORF">NCTC204_03545</name>
</gene>
<evidence type="ECO:0000313" key="9">
    <source>
        <dbReference type="Proteomes" id="UP000255192"/>
    </source>
</evidence>
<organism evidence="8 9">
    <name type="scientific">Klebsiella pneumoniae</name>
    <dbReference type="NCBI Taxonomy" id="573"/>
    <lineage>
        <taxon>Bacteria</taxon>
        <taxon>Pseudomonadati</taxon>
        <taxon>Pseudomonadota</taxon>
        <taxon>Gammaproteobacteria</taxon>
        <taxon>Enterobacterales</taxon>
        <taxon>Enterobacteriaceae</taxon>
        <taxon>Klebsiella/Raoultella group</taxon>
        <taxon>Klebsiella</taxon>
        <taxon>Klebsiella pneumoniae complex</taxon>
    </lineage>
</organism>
<evidence type="ECO:0000256" key="2">
    <source>
        <dbReference type="ARBA" id="ARBA00011028"/>
    </source>
</evidence>
<evidence type="ECO:0000313" key="8">
    <source>
        <dbReference type="EMBL" id="STV05276.1"/>
    </source>
</evidence>
<dbReference type="InterPro" id="IPR050492">
    <property type="entry name" value="Bact_metal-bind_prot9"/>
</dbReference>
<dbReference type="EMBL" id="UGMD01000002">
    <property type="protein sequence ID" value="STV05276.1"/>
    <property type="molecule type" value="Genomic_DNA"/>
</dbReference>
<dbReference type="InterPro" id="IPR006128">
    <property type="entry name" value="Lipoprotein_PsaA-like"/>
</dbReference>
<accession>A0A378ABS4</accession>
<keyword evidence="5 7" id="KW-0732">Signal</keyword>
<sequence>MKRSAIVVALALGLMAQGAMAKTLNVVSSFSVLGDIAQQVGGEHVHVDTLVGPDGDPHTFEPSPKDSALLSKADVVVVNGLGLEGWLDRLIKASGFKGELVVASKGVKTHTLDEEGKTVTDPHAWNSAANGALYAQNILDGLVKADPEDKAALTSSGKRYIDQLTSLDGWAKAQFSAIPLAKRKVLTSHDAFGYFWPGLPRDLPRATGALFRERGQRGAGGGAD</sequence>
<dbReference type="AlphaFoldDB" id="A0A378ABS4"/>
<proteinExistence type="inferred from homology"/>
<evidence type="ECO:0000256" key="5">
    <source>
        <dbReference type="ARBA" id="ARBA00022729"/>
    </source>
</evidence>
<evidence type="ECO:0000256" key="4">
    <source>
        <dbReference type="ARBA" id="ARBA00022723"/>
    </source>
</evidence>
<dbReference type="PRINTS" id="PR00691">
    <property type="entry name" value="ADHESINB"/>
</dbReference>
<keyword evidence="4" id="KW-0479">Metal-binding</keyword>
<feature type="chain" id="PRO_5016797006" evidence="7">
    <location>
        <begin position="22"/>
        <end position="224"/>
    </location>
</feature>
<evidence type="ECO:0000256" key="3">
    <source>
        <dbReference type="ARBA" id="ARBA00022448"/>
    </source>
</evidence>
<dbReference type="PANTHER" id="PTHR42953">
    <property type="entry name" value="HIGH-AFFINITY ZINC UPTAKE SYSTEM PROTEIN ZNUA-RELATED"/>
    <property type="match status" value="1"/>
</dbReference>
<comment type="subcellular location">
    <subcellularLocation>
        <location evidence="1">Cell envelope</location>
    </subcellularLocation>
</comment>